<dbReference type="RefSeq" id="XP_024776361.1">
    <property type="nucleotide sequence ID" value="XM_024915855.1"/>
</dbReference>
<feature type="compositionally biased region" description="Polar residues" evidence="1">
    <location>
        <begin position="103"/>
        <end position="115"/>
    </location>
</feature>
<dbReference type="GeneID" id="36624424"/>
<evidence type="ECO:0000313" key="2">
    <source>
        <dbReference type="EMBL" id="PTB56684.1"/>
    </source>
</evidence>
<keyword evidence="3" id="KW-1185">Reference proteome</keyword>
<dbReference type="AlphaFoldDB" id="A0A2T4AHW5"/>
<feature type="region of interest" description="Disordered" evidence="1">
    <location>
        <begin position="92"/>
        <end position="117"/>
    </location>
</feature>
<dbReference type="EMBL" id="KZ679678">
    <property type="protein sequence ID" value="PTB56684.1"/>
    <property type="molecule type" value="Genomic_DNA"/>
</dbReference>
<sequence length="304" mass="33277">MNPPSARSVPTRKYWVPFSQIARHRHLRLAIGPTSVRSPPSDLTKGKGRQNKTASQRQALWEWPICSVTPGKRFLSRHVLFWPTTKLATGLAPAGAAGHDTGTRTMQSQHDSCSRLSAAPPGRSSVCLAAGEVARTGTSTSASEAKAICQVKRLQTNVPVQVSSHLITLYHGYGPSMVLRTYEYSTSATRKVKRGRLFLQAAALSLPPTSQARHSPTMVRPARLGRTCLGHLDFARDSTPCRWSECSAPSGFDLQMGTYDGAQYGLPWPSEICWVASFRKTSLHPPAFRFPPSVFPGEDKALRL</sequence>
<organism evidence="2 3">
    <name type="scientific">Trichoderma harzianum CBS 226.95</name>
    <dbReference type="NCBI Taxonomy" id="983964"/>
    <lineage>
        <taxon>Eukaryota</taxon>
        <taxon>Fungi</taxon>
        <taxon>Dikarya</taxon>
        <taxon>Ascomycota</taxon>
        <taxon>Pezizomycotina</taxon>
        <taxon>Sordariomycetes</taxon>
        <taxon>Hypocreomycetidae</taxon>
        <taxon>Hypocreales</taxon>
        <taxon>Hypocreaceae</taxon>
        <taxon>Trichoderma</taxon>
    </lineage>
</organism>
<dbReference type="Proteomes" id="UP000241690">
    <property type="component" value="Unassembled WGS sequence"/>
</dbReference>
<protein>
    <submittedName>
        <fullName evidence="2">Uncharacterized protein</fullName>
    </submittedName>
</protein>
<feature type="region of interest" description="Disordered" evidence="1">
    <location>
        <begin position="33"/>
        <end position="56"/>
    </location>
</feature>
<accession>A0A2T4AHW5</accession>
<name>A0A2T4AHW5_TRIHA</name>
<gene>
    <name evidence="2" type="ORF">M431DRAFT_480335</name>
</gene>
<proteinExistence type="predicted"/>
<reference evidence="2 3" key="1">
    <citation type="submission" date="2016-07" db="EMBL/GenBank/DDBJ databases">
        <title>Multiple horizontal gene transfer events from other fungi enriched the ability of initially mycotrophic Trichoderma (Ascomycota) to feed on dead plant biomass.</title>
        <authorList>
            <consortium name="DOE Joint Genome Institute"/>
            <person name="Aerts A."/>
            <person name="Atanasova L."/>
            <person name="Chenthamara K."/>
            <person name="Zhang J."/>
            <person name="Grujic M."/>
            <person name="Henrissat B."/>
            <person name="Kuo A."/>
            <person name="Salamov A."/>
            <person name="Lipzen A."/>
            <person name="Labutti K."/>
            <person name="Barry K."/>
            <person name="Miao Y."/>
            <person name="Rahimi M.J."/>
            <person name="Shen Q."/>
            <person name="Grigoriev I.V."/>
            <person name="Kubicek C.P."/>
            <person name="Druzhinina I.S."/>
        </authorList>
    </citation>
    <scope>NUCLEOTIDE SEQUENCE [LARGE SCALE GENOMIC DNA]</scope>
    <source>
        <strain evidence="2 3">CBS 226.95</strain>
    </source>
</reference>
<evidence type="ECO:0000256" key="1">
    <source>
        <dbReference type="SAM" id="MobiDB-lite"/>
    </source>
</evidence>
<evidence type="ECO:0000313" key="3">
    <source>
        <dbReference type="Proteomes" id="UP000241690"/>
    </source>
</evidence>